<comment type="caution">
    <text evidence="3">The sequence shown here is derived from an EMBL/GenBank/DDBJ whole genome shotgun (WGS) entry which is preliminary data.</text>
</comment>
<dbReference type="InterPro" id="IPR013815">
    <property type="entry name" value="ATP_grasp_subdomain_1"/>
</dbReference>
<evidence type="ECO:0000313" key="4">
    <source>
        <dbReference type="Proteomes" id="UP000266615"/>
    </source>
</evidence>
<dbReference type="Gene3D" id="3.40.50.20">
    <property type="match status" value="1"/>
</dbReference>
<dbReference type="GO" id="GO:0005524">
    <property type="term" value="F:ATP binding"/>
    <property type="evidence" value="ECO:0007669"/>
    <property type="project" value="UniProtKB-UniRule"/>
</dbReference>
<dbReference type="InterPro" id="IPR011761">
    <property type="entry name" value="ATP-grasp"/>
</dbReference>
<dbReference type="PROSITE" id="PS50975">
    <property type="entry name" value="ATP_GRASP"/>
    <property type="match status" value="1"/>
</dbReference>
<evidence type="ECO:0000256" key="1">
    <source>
        <dbReference type="PROSITE-ProRule" id="PRU00409"/>
    </source>
</evidence>
<dbReference type="Pfam" id="PF21360">
    <property type="entry name" value="PylC-like_N"/>
    <property type="match status" value="1"/>
</dbReference>
<sequence length="362" mass="38897">MRVVISSAGRRVYLVHWFQQALMDAEISGDVWVLDHDHRAAAAAAADGFRHMPGFTSEEYVAQLLTTVEQLKPDLFISLNDHELTALSRGLSADLEARGVMVPVLNTAAHRAVADKFHMFRVLRDAGIATPTTVQLSDVSAVTELLETFPSVVLKDRWGSGSSGLRRLSSQEARRWLGLEGGVGSDRSGQQRQHELIMQPDLGGSEYGIDIVAPVQGGAVAGVLARRKLSMRHGETSAAITVESGQFEDLAASLAETLNIRGTVDIDVMVPDGGEPQVIDINPRFGGGYPFNHIAGADVPHFLVTSTLGLAPQQGWNTYRHGHLGAKHEGIIGFDTPGLDAHRGRLTPDVVVTGTQKAAGLR</sequence>
<dbReference type="Pfam" id="PF02655">
    <property type="entry name" value="ATP-grasp_3"/>
    <property type="match status" value="1"/>
</dbReference>
<protein>
    <submittedName>
        <fullName evidence="3">ATP-grasp domain-containing protein</fullName>
    </submittedName>
</protein>
<dbReference type="RefSeq" id="WP_119902385.1">
    <property type="nucleotide sequence ID" value="NZ_QYZP01000002.1"/>
</dbReference>
<keyword evidence="1" id="KW-0067">ATP-binding</keyword>
<evidence type="ECO:0000259" key="2">
    <source>
        <dbReference type="PROSITE" id="PS50975"/>
    </source>
</evidence>
<keyword evidence="4" id="KW-1185">Reference proteome</keyword>
<dbReference type="OrthoDB" id="24041at2"/>
<dbReference type="Gene3D" id="3.30.1490.20">
    <property type="entry name" value="ATP-grasp fold, A domain"/>
    <property type="match status" value="1"/>
</dbReference>
<dbReference type="Gene3D" id="3.30.470.20">
    <property type="entry name" value="ATP-grasp fold, B domain"/>
    <property type="match status" value="1"/>
</dbReference>
<accession>A0A3A4F1B2</accession>
<dbReference type="AlphaFoldDB" id="A0A3A4F1B2"/>
<dbReference type="GO" id="GO:0046872">
    <property type="term" value="F:metal ion binding"/>
    <property type="evidence" value="ECO:0007669"/>
    <property type="project" value="InterPro"/>
</dbReference>
<organism evidence="3 4">
    <name type="scientific">Nesterenkonia natronophila</name>
    <dbReference type="NCBI Taxonomy" id="2174932"/>
    <lineage>
        <taxon>Bacteria</taxon>
        <taxon>Bacillati</taxon>
        <taxon>Actinomycetota</taxon>
        <taxon>Actinomycetes</taxon>
        <taxon>Micrococcales</taxon>
        <taxon>Micrococcaceae</taxon>
        <taxon>Nesterenkonia</taxon>
    </lineage>
</organism>
<feature type="domain" description="ATP-grasp" evidence="2">
    <location>
        <begin position="120"/>
        <end position="308"/>
    </location>
</feature>
<dbReference type="InterPro" id="IPR003806">
    <property type="entry name" value="ATP-grasp_PylC-type"/>
</dbReference>
<gene>
    <name evidence="3" type="ORF">D3250_05455</name>
</gene>
<dbReference type="SUPFAM" id="SSF56059">
    <property type="entry name" value="Glutathione synthetase ATP-binding domain-like"/>
    <property type="match status" value="1"/>
</dbReference>
<name>A0A3A4F1B2_9MICC</name>
<proteinExistence type="predicted"/>
<dbReference type="EMBL" id="QYZP01000002">
    <property type="protein sequence ID" value="RJN31598.1"/>
    <property type="molecule type" value="Genomic_DNA"/>
</dbReference>
<dbReference type="InterPro" id="IPR048764">
    <property type="entry name" value="PylC_N"/>
</dbReference>
<keyword evidence="1" id="KW-0547">Nucleotide-binding</keyword>
<reference evidence="3 4" key="1">
    <citation type="submission" date="2018-09" db="EMBL/GenBank/DDBJ databases">
        <title>Nesterenkonia natronophila sp. nov., an alkaliphilic actinobacteriume isolated from a soda lake, and emended description of the genus Nesterenkonia.</title>
        <authorList>
            <person name="Menes R.J."/>
            <person name="Iriarte A."/>
        </authorList>
    </citation>
    <scope>NUCLEOTIDE SEQUENCE [LARGE SCALE GENOMIC DNA]</scope>
    <source>
        <strain evidence="3 4">M8</strain>
    </source>
</reference>
<evidence type="ECO:0000313" key="3">
    <source>
        <dbReference type="EMBL" id="RJN31598.1"/>
    </source>
</evidence>
<dbReference type="Proteomes" id="UP000266615">
    <property type="component" value="Unassembled WGS sequence"/>
</dbReference>